<sequence>MINRVSRRCPRGLCFSSNRWFSSIIDVDIGEVFGLFFFFFVVVGV</sequence>
<keyword evidence="1" id="KW-0472">Membrane</keyword>
<feature type="transmembrane region" description="Helical" evidence="1">
    <location>
        <begin position="20"/>
        <end position="43"/>
    </location>
</feature>
<organism evidence="2 3">
    <name type="scientific">Medicago truncatula</name>
    <name type="common">Barrel medic</name>
    <name type="synonym">Medicago tribuloides</name>
    <dbReference type="NCBI Taxonomy" id="3880"/>
    <lineage>
        <taxon>Eukaryota</taxon>
        <taxon>Viridiplantae</taxon>
        <taxon>Streptophyta</taxon>
        <taxon>Embryophyta</taxon>
        <taxon>Tracheophyta</taxon>
        <taxon>Spermatophyta</taxon>
        <taxon>Magnoliopsida</taxon>
        <taxon>eudicotyledons</taxon>
        <taxon>Gunneridae</taxon>
        <taxon>Pentapetalae</taxon>
        <taxon>rosids</taxon>
        <taxon>fabids</taxon>
        <taxon>Fabales</taxon>
        <taxon>Fabaceae</taxon>
        <taxon>Papilionoideae</taxon>
        <taxon>50 kb inversion clade</taxon>
        <taxon>NPAAA clade</taxon>
        <taxon>Hologalegina</taxon>
        <taxon>IRL clade</taxon>
        <taxon>Trifolieae</taxon>
        <taxon>Medicago</taxon>
    </lineage>
</organism>
<keyword evidence="1" id="KW-1133">Transmembrane helix</keyword>
<dbReference type="Proteomes" id="UP000265566">
    <property type="component" value="Chromosome 4"/>
</dbReference>
<evidence type="ECO:0000256" key="1">
    <source>
        <dbReference type="SAM" id="Phobius"/>
    </source>
</evidence>
<comment type="caution">
    <text evidence="2">The sequence shown here is derived from an EMBL/GenBank/DDBJ whole genome shotgun (WGS) entry which is preliminary data.</text>
</comment>
<dbReference type="AlphaFoldDB" id="A0A396IJ67"/>
<proteinExistence type="predicted"/>
<reference evidence="3" key="1">
    <citation type="journal article" date="2018" name="Nat. Plants">
        <title>Whole-genome landscape of Medicago truncatula symbiotic genes.</title>
        <authorList>
            <person name="Pecrix Y."/>
            <person name="Staton S.E."/>
            <person name="Sallet E."/>
            <person name="Lelandais-Briere C."/>
            <person name="Moreau S."/>
            <person name="Carrere S."/>
            <person name="Blein T."/>
            <person name="Jardinaud M.F."/>
            <person name="Latrasse D."/>
            <person name="Zouine M."/>
            <person name="Zahm M."/>
            <person name="Kreplak J."/>
            <person name="Mayjonade B."/>
            <person name="Satge C."/>
            <person name="Perez M."/>
            <person name="Cauet S."/>
            <person name="Marande W."/>
            <person name="Chantry-Darmon C."/>
            <person name="Lopez-Roques C."/>
            <person name="Bouchez O."/>
            <person name="Berard A."/>
            <person name="Debelle F."/>
            <person name="Munos S."/>
            <person name="Bendahmane A."/>
            <person name="Berges H."/>
            <person name="Niebel A."/>
            <person name="Buitink J."/>
            <person name="Frugier F."/>
            <person name="Benhamed M."/>
            <person name="Crespi M."/>
            <person name="Gouzy J."/>
            <person name="Gamas P."/>
        </authorList>
    </citation>
    <scope>NUCLEOTIDE SEQUENCE [LARGE SCALE GENOMIC DNA]</scope>
    <source>
        <strain evidence="3">cv. Jemalong A17</strain>
    </source>
</reference>
<dbReference type="EMBL" id="PSQE01000004">
    <property type="protein sequence ID" value="RHN62957.1"/>
    <property type="molecule type" value="Genomic_DNA"/>
</dbReference>
<accession>A0A396IJ67</accession>
<keyword evidence="1" id="KW-0812">Transmembrane</keyword>
<dbReference type="Gramene" id="rna25598">
    <property type="protein sequence ID" value="RHN62957.1"/>
    <property type="gene ID" value="gene25598"/>
</dbReference>
<protein>
    <recommendedName>
        <fullName evidence="4">Transmembrane protein</fullName>
    </recommendedName>
</protein>
<evidence type="ECO:0008006" key="4">
    <source>
        <dbReference type="Google" id="ProtNLM"/>
    </source>
</evidence>
<gene>
    <name evidence="2" type="ORF">MtrunA17_Chr4g0053101</name>
</gene>
<evidence type="ECO:0000313" key="3">
    <source>
        <dbReference type="Proteomes" id="UP000265566"/>
    </source>
</evidence>
<name>A0A396IJ67_MEDTR</name>
<evidence type="ECO:0000313" key="2">
    <source>
        <dbReference type="EMBL" id="RHN62957.1"/>
    </source>
</evidence>